<dbReference type="SUPFAM" id="SSF56801">
    <property type="entry name" value="Acetyl-CoA synthetase-like"/>
    <property type="match status" value="1"/>
</dbReference>
<accession>A0A2S6CLC0</accession>
<dbReference type="Pfam" id="PF03636">
    <property type="entry name" value="Glyco_hydro_65N"/>
    <property type="match status" value="1"/>
</dbReference>
<evidence type="ECO:0000259" key="9">
    <source>
        <dbReference type="Pfam" id="PF03636"/>
    </source>
</evidence>
<dbReference type="Gene3D" id="1.50.10.10">
    <property type="match status" value="1"/>
</dbReference>
<feature type="domain" description="Glycoside hydrolase family 65 central catalytic" evidence="7">
    <location>
        <begin position="965"/>
        <end position="1178"/>
    </location>
</feature>
<organism evidence="10 11">
    <name type="scientific">Cercospora berteroae</name>
    <dbReference type="NCBI Taxonomy" id="357750"/>
    <lineage>
        <taxon>Eukaryota</taxon>
        <taxon>Fungi</taxon>
        <taxon>Dikarya</taxon>
        <taxon>Ascomycota</taxon>
        <taxon>Pezizomycotina</taxon>
        <taxon>Dothideomycetes</taxon>
        <taxon>Dothideomycetidae</taxon>
        <taxon>Mycosphaerellales</taxon>
        <taxon>Mycosphaerellaceae</taxon>
        <taxon>Cercospora</taxon>
    </lineage>
</organism>
<dbReference type="Pfam" id="PF03633">
    <property type="entry name" value="Glyco_hydro_65C"/>
    <property type="match status" value="1"/>
</dbReference>
<dbReference type="EC" id="3.2.1.28" evidence="3"/>
<dbReference type="InterPro" id="IPR005194">
    <property type="entry name" value="Glyco_hydro_65_C"/>
</dbReference>
<feature type="domain" description="Glycoside hydrolase family 65 N-terminal" evidence="9">
    <location>
        <begin position="602"/>
        <end position="871"/>
    </location>
</feature>
<dbReference type="InterPro" id="IPR045851">
    <property type="entry name" value="AMP-bd_C_sf"/>
</dbReference>
<keyword evidence="4" id="KW-0378">Hydrolase</keyword>
<dbReference type="Gene3D" id="2.60.120.260">
    <property type="entry name" value="Galactose-binding domain-like"/>
    <property type="match status" value="1"/>
</dbReference>
<name>A0A2S6CLC0_9PEZI</name>
<dbReference type="InterPro" id="IPR005196">
    <property type="entry name" value="Glyco_hydro_65_N"/>
</dbReference>
<comment type="catalytic activity">
    <reaction evidence="1">
        <text>alpha,alpha-trehalose + H2O = alpha-D-glucose + beta-D-glucose</text>
        <dbReference type="Rhea" id="RHEA:32675"/>
        <dbReference type="ChEBI" id="CHEBI:15377"/>
        <dbReference type="ChEBI" id="CHEBI:15903"/>
        <dbReference type="ChEBI" id="CHEBI:16551"/>
        <dbReference type="ChEBI" id="CHEBI:17925"/>
        <dbReference type="EC" id="3.2.1.28"/>
    </reaction>
</comment>
<dbReference type="InterPro" id="IPR012341">
    <property type="entry name" value="6hp_glycosidase-like_sf"/>
</dbReference>
<dbReference type="InterPro" id="IPR042099">
    <property type="entry name" value="ANL_N_sf"/>
</dbReference>
<evidence type="ECO:0000259" key="6">
    <source>
        <dbReference type="Pfam" id="PF00501"/>
    </source>
</evidence>
<dbReference type="Gene3D" id="2.70.98.40">
    <property type="entry name" value="Glycoside hydrolase, family 65, N-terminal domain"/>
    <property type="match status" value="1"/>
</dbReference>
<comment type="caution">
    <text evidence="10">The sequence shown here is derived from an EMBL/GenBank/DDBJ whole genome shotgun (WGS) entry which is preliminary data.</text>
</comment>
<dbReference type="InterPro" id="IPR037018">
    <property type="entry name" value="GH65_N"/>
</dbReference>
<dbReference type="GO" id="GO:0009277">
    <property type="term" value="C:fungal-type cell wall"/>
    <property type="evidence" value="ECO:0007669"/>
    <property type="project" value="TreeGrafter"/>
</dbReference>
<dbReference type="EMBL" id="PNEN01000266">
    <property type="protein sequence ID" value="PPJ60513.1"/>
    <property type="molecule type" value="Genomic_DNA"/>
</dbReference>
<dbReference type="FunFam" id="1.50.10.10:FF:000032">
    <property type="entry name" value="Vacuolar acid trehalase"/>
    <property type="match status" value="1"/>
</dbReference>
<feature type="domain" description="AMP-dependent synthetase/ligase" evidence="6">
    <location>
        <begin position="50"/>
        <end position="377"/>
    </location>
</feature>
<sequence>MAPAEIFNPPIPIPDTIWHSFKSAVSKTPQEVAYTVYYEPANHLRELRRERDAPRGDYLNWTFADLEYATVRLAAGILAKGVSRGSTMVTFLPNGIERELCLWISVALQLTLLPCDPALLQAGREEQLNEYINSISPQAVIVSHDQAAASWEERSSGTELLRSCLHSINRPGWTPFTDLPLSTADYEAEFKLIDQQDLGLENGHDRVAAILFTSGTSSGKPKGCAITSRQILTGAHGDPVFDRPVKSLIVPYPNYRATANWITYHLILGNARLVFPLVTADIAVFLDIVEICQVEAAILMPFMVHLFSKDAKLLAGQRDLRCFKRAVLGGDVITVDMVEQARTVFPNAIVRGVSGMSESIASFSSKHYGDGPQPTFGNIVCSGYPSRASCYWQNVQPESFYEDEKGNWLLTGDRGFMNEKGFVFTTGRLKDIIKKRGRTISPAIISSRLNKQPGVLATVFGVPHEIDGESVVAVIESDDPSNTPERIKKTIQESLGDDYALDEVYSLGDLGLRSFPIGPTGKILNLKLREAVLESKERRDSITTPIVERGQYDGYRILWALGSMTWAAFGAAIALLGSTDAKIYETRFNGTTWDDEAWRITTTNLDQGHYQSRMSLANGYLGINSAAVGPFFDVDEPVNGDNIQGWPLFDRRQSFATIAGFWDSQPTTNGTNFEWLNQYGGESVISGVPHWAGLHVKVGDDLLNATVSAEQISNFSSTLDVKNGVMYWNYTWTPSIGSAIDVEYSTFVHKLHVNQAVVQLRLTAQEDTSATIIDLLQGDCAVRSTPVETGSYPVWPVIWSAISPNGVPNVTAWIFSTLVGDDSCNASSRKNITDSAILGSNSSSIAQSVDVSLSRGTPSVITKFIGGASSDAFTDAASTALNASWEGAGAGFDNLYRSHVEEWSNVLTKESVEDFRDANGDLPDDEDVQELQITSITNPFQLLQNTVSSNALAAAGNNTKLVSNSISVCGLGSSCYAGLVFWDTEVWMQPGLVVAFPDAAKQIAQYRVERGPQAHQNILTAYQSSQNETDKFSPEDAAYPWTSGRYGNCTGTGPCFDYQYHLNGDIGLEFTNYWITTGDTDYFRNKLFPIYEALAQLYADLVTFNETTGLYELYNATDPDEYANFQNNVGFTLVLMQSHLNETNTIRERFGIEPNANWANISDLITIPVNEEANIILEYLTQNGSIVVKQADIVLIDDFLQWPNPYTLSNLDYYAAAQSPDGPAMTYGVFSIVANRESPSGCSSYTYDLYGSKPYTRGPWFQFSEQLIDDWTLNGGTHPAFPFLTGVGGANRVAIFGYLGLRLMVDKLNIDPSLPPQIPQLAYRTIYWQGWPVKAFSNRTHTTLTRSGEPLDTANSTFSEAPIPVTISISGTKVYELQPNSFITVENRQIGLNKTWAGNIAQCRPAISEEDHEPGQFPLSAVDGAVSTKWQPSLANTTSSLTVELPQPFVPITEIRFDWAQAPPMSYRVTFHNLSDTSEVPPLEITSSDNVEVSNPYDPAVEDVIRSYSSNTTNVTLEQPVWSARYATLEILGSHANDGTANEKNGTGASVAEFAVIAAAGGGEEDNIATRSDQVWVH</sequence>
<dbReference type="PANTHER" id="PTHR11051">
    <property type="entry name" value="GLYCOSYL HYDROLASE-RELATED"/>
    <property type="match status" value="1"/>
</dbReference>
<evidence type="ECO:0000256" key="2">
    <source>
        <dbReference type="ARBA" id="ARBA00006768"/>
    </source>
</evidence>
<evidence type="ECO:0000256" key="1">
    <source>
        <dbReference type="ARBA" id="ARBA00001576"/>
    </source>
</evidence>
<reference evidence="11" key="1">
    <citation type="journal article" date="2017" name="bioRxiv">
        <title>Conservation of a gene cluster reveals novel cercosporin biosynthetic mechanisms and extends production to the genus Colletotrichum.</title>
        <authorList>
            <person name="de Jonge R."/>
            <person name="Ebert M.K."/>
            <person name="Huitt-Roehl C.R."/>
            <person name="Pal P."/>
            <person name="Suttle J.C."/>
            <person name="Spanner R.E."/>
            <person name="Neubauer J.D."/>
            <person name="Jurick W.M.II."/>
            <person name="Stott K.A."/>
            <person name="Secor G.A."/>
            <person name="Thomma B.P.H.J."/>
            <person name="Van de Peer Y."/>
            <person name="Townsend C.A."/>
            <person name="Bolton M.D."/>
        </authorList>
    </citation>
    <scope>NUCLEOTIDE SEQUENCE [LARGE SCALE GENOMIC DNA]</scope>
    <source>
        <strain evidence="11">CBS538.71</strain>
    </source>
</reference>
<protein>
    <recommendedName>
        <fullName evidence="3">alpha,alpha-trehalase</fullName>
        <ecNumber evidence="3">3.2.1.28</ecNumber>
    </recommendedName>
</protein>
<dbReference type="PANTHER" id="PTHR11051:SF8">
    <property type="entry name" value="PROTEIN-GLUCOSYLGALACTOSYLHYDROXYLYSINE GLUCOSIDASE"/>
    <property type="match status" value="1"/>
</dbReference>
<dbReference type="Pfam" id="PF03632">
    <property type="entry name" value="Glyco_hydro_65m"/>
    <property type="match status" value="1"/>
</dbReference>
<dbReference type="SUPFAM" id="SSF74650">
    <property type="entry name" value="Galactose mutarotase-like"/>
    <property type="match status" value="1"/>
</dbReference>
<dbReference type="Gene3D" id="3.40.50.12780">
    <property type="entry name" value="N-terminal domain of ligase-like"/>
    <property type="match status" value="1"/>
</dbReference>
<proteinExistence type="inferred from homology"/>
<evidence type="ECO:0000313" key="10">
    <source>
        <dbReference type="EMBL" id="PPJ60513.1"/>
    </source>
</evidence>
<dbReference type="Proteomes" id="UP000237631">
    <property type="component" value="Unassembled WGS sequence"/>
</dbReference>
<evidence type="ECO:0000256" key="5">
    <source>
        <dbReference type="ARBA" id="ARBA00023180"/>
    </source>
</evidence>
<dbReference type="SUPFAM" id="SSF48208">
    <property type="entry name" value="Six-hairpin glycosidases"/>
    <property type="match status" value="1"/>
</dbReference>
<dbReference type="Pfam" id="PF00501">
    <property type="entry name" value="AMP-binding"/>
    <property type="match status" value="1"/>
</dbReference>
<evidence type="ECO:0000259" key="8">
    <source>
        <dbReference type="Pfam" id="PF03633"/>
    </source>
</evidence>
<keyword evidence="11" id="KW-1185">Reference proteome</keyword>
<dbReference type="STRING" id="357750.A0A2S6CLC0"/>
<dbReference type="InterPro" id="IPR000873">
    <property type="entry name" value="AMP-dep_synth/lig_dom"/>
</dbReference>
<evidence type="ECO:0000256" key="3">
    <source>
        <dbReference type="ARBA" id="ARBA00012757"/>
    </source>
</evidence>
<dbReference type="OrthoDB" id="200349at2759"/>
<dbReference type="InterPro" id="IPR011013">
    <property type="entry name" value="Gal_mutarotase_sf_dom"/>
</dbReference>
<dbReference type="GO" id="GO:0005993">
    <property type="term" value="P:trehalose catabolic process"/>
    <property type="evidence" value="ECO:0007669"/>
    <property type="project" value="TreeGrafter"/>
</dbReference>
<evidence type="ECO:0000259" key="7">
    <source>
        <dbReference type="Pfam" id="PF03632"/>
    </source>
</evidence>
<dbReference type="InterPro" id="IPR005195">
    <property type="entry name" value="Glyco_hydro_65_M"/>
</dbReference>
<keyword evidence="5" id="KW-0325">Glycoprotein</keyword>
<comment type="similarity">
    <text evidence="2">Belongs to the glycosyl hydrolase 65 family.</text>
</comment>
<feature type="domain" description="Glycoside hydrolase family 65 C-terminal" evidence="8">
    <location>
        <begin position="1305"/>
        <end position="1352"/>
    </location>
</feature>
<dbReference type="Gene3D" id="3.30.300.30">
    <property type="match status" value="1"/>
</dbReference>
<dbReference type="GO" id="GO:0030246">
    <property type="term" value="F:carbohydrate binding"/>
    <property type="evidence" value="ECO:0007669"/>
    <property type="project" value="InterPro"/>
</dbReference>
<dbReference type="InterPro" id="IPR008928">
    <property type="entry name" value="6-hairpin_glycosidase_sf"/>
</dbReference>
<gene>
    <name evidence="10" type="ORF">CBER1_03154</name>
</gene>
<evidence type="ECO:0000256" key="4">
    <source>
        <dbReference type="ARBA" id="ARBA00022801"/>
    </source>
</evidence>
<evidence type="ECO:0000313" key="11">
    <source>
        <dbReference type="Proteomes" id="UP000237631"/>
    </source>
</evidence>
<dbReference type="GO" id="GO:0004555">
    <property type="term" value="F:alpha,alpha-trehalase activity"/>
    <property type="evidence" value="ECO:0007669"/>
    <property type="project" value="UniProtKB-EC"/>
</dbReference>